<keyword evidence="2 3" id="KW-0143">Chaperone</keyword>
<evidence type="ECO:0000313" key="4">
    <source>
        <dbReference type="EMBL" id="MFC7393563.1"/>
    </source>
</evidence>
<dbReference type="HAMAP" id="MF_01384">
    <property type="entry name" value="UreD"/>
    <property type="match status" value="1"/>
</dbReference>
<evidence type="ECO:0000256" key="1">
    <source>
        <dbReference type="ARBA" id="ARBA00007177"/>
    </source>
</evidence>
<keyword evidence="3" id="KW-0996">Nickel insertion</keyword>
<name>A0ABW2Q1Q6_9BACL</name>
<evidence type="ECO:0000256" key="3">
    <source>
        <dbReference type="HAMAP-Rule" id="MF_01384"/>
    </source>
</evidence>
<evidence type="ECO:0000313" key="5">
    <source>
        <dbReference type="Proteomes" id="UP001596505"/>
    </source>
</evidence>
<keyword evidence="3" id="KW-0963">Cytoplasm</keyword>
<dbReference type="PANTHER" id="PTHR33643:SF1">
    <property type="entry name" value="UREASE ACCESSORY PROTEIN D"/>
    <property type="match status" value="1"/>
</dbReference>
<keyword evidence="5" id="KW-1185">Reference proteome</keyword>
<comment type="function">
    <text evidence="3">Required for maturation of urease via the functional incorporation of the urease nickel metallocenter.</text>
</comment>
<dbReference type="EMBL" id="JBHTCO010000014">
    <property type="protein sequence ID" value="MFC7393563.1"/>
    <property type="molecule type" value="Genomic_DNA"/>
</dbReference>
<comment type="caution">
    <text evidence="4">The sequence shown here is derived from an EMBL/GenBank/DDBJ whole genome shotgun (WGS) entry which is preliminary data.</text>
</comment>
<gene>
    <name evidence="3" type="primary">ureD</name>
    <name evidence="4" type="ORF">ACFQRG_11420</name>
</gene>
<sequence length="274" mass="31677">MKDKTGYLYLSAKKKQEKTIIDDIYFYDQLKVIKPLYLDDSGQPSIFIVNPGGGYVDGDTYRIDVRLQENAELLMSNQSATTIYKTPESFVLQEMEIVLKKGSLFEYVPDPIIAFKDAKFRQETVIRMERGATLIYAEIISPGWSPDGTPFTYDTLRLKTDIYLDGELAVYDLLRLQPENQNMNETGFFEGYTHFGSMMVIGEQATPEFLDQMNNFLEAQNFPVRTGFSMLTIPGFTLRVFGSMTQDVEEIFNKVHTFIRKEWFDKDPVCLYKY</sequence>
<dbReference type="PANTHER" id="PTHR33643">
    <property type="entry name" value="UREASE ACCESSORY PROTEIN D"/>
    <property type="match status" value="1"/>
</dbReference>
<dbReference type="InterPro" id="IPR002669">
    <property type="entry name" value="UreD"/>
</dbReference>
<dbReference type="Proteomes" id="UP001596505">
    <property type="component" value="Unassembled WGS sequence"/>
</dbReference>
<organism evidence="4 5">
    <name type="scientific">Scopulibacillus cellulosilyticus</name>
    <dbReference type="NCBI Taxonomy" id="2665665"/>
    <lineage>
        <taxon>Bacteria</taxon>
        <taxon>Bacillati</taxon>
        <taxon>Bacillota</taxon>
        <taxon>Bacilli</taxon>
        <taxon>Bacillales</taxon>
        <taxon>Sporolactobacillaceae</taxon>
        <taxon>Scopulibacillus</taxon>
    </lineage>
</organism>
<accession>A0ABW2Q1Q6</accession>
<dbReference type="RefSeq" id="WP_380966075.1">
    <property type="nucleotide sequence ID" value="NZ_JBHTCO010000014.1"/>
</dbReference>
<comment type="subcellular location">
    <subcellularLocation>
        <location evidence="3">Cytoplasm</location>
    </subcellularLocation>
</comment>
<protein>
    <recommendedName>
        <fullName evidence="3">Urease accessory protein UreD</fullName>
    </recommendedName>
</protein>
<dbReference type="Pfam" id="PF01774">
    <property type="entry name" value="UreD"/>
    <property type="match status" value="1"/>
</dbReference>
<comment type="similarity">
    <text evidence="1 3">Belongs to the UreD family.</text>
</comment>
<evidence type="ECO:0000256" key="2">
    <source>
        <dbReference type="ARBA" id="ARBA00023186"/>
    </source>
</evidence>
<reference evidence="5" key="1">
    <citation type="journal article" date="2019" name="Int. J. Syst. Evol. Microbiol.">
        <title>The Global Catalogue of Microorganisms (GCM) 10K type strain sequencing project: providing services to taxonomists for standard genome sequencing and annotation.</title>
        <authorList>
            <consortium name="The Broad Institute Genomics Platform"/>
            <consortium name="The Broad Institute Genome Sequencing Center for Infectious Disease"/>
            <person name="Wu L."/>
            <person name="Ma J."/>
        </authorList>
    </citation>
    <scope>NUCLEOTIDE SEQUENCE [LARGE SCALE GENOMIC DNA]</scope>
    <source>
        <strain evidence="5">CGMCC 1.16305</strain>
    </source>
</reference>
<comment type="subunit">
    <text evidence="3">UreD, UreF and UreG form a complex that acts as a GTP-hydrolysis-dependent molecular chaperone, activating the urease apoprotein by helping to assemble the nickel containing metallocenter of UreC. The UreE protein probably delivers the nickel.</text>
</comment>
<proteinExistence type="inferred from homology"/>